<dbReference type="GO" id="GO:0016020">
    <property type="term" value="C:membrane"/>
    <property type="evidence" value="ECO:0007669"/>
    <property type="project" value="UniProtKB-SubCell"/>
</dbReference>
<dbReference type="EMBL" id="GL945494">
    <property type="protein sequence ID" value="EGN93146.1"/>
    <property type="molecule type" value="Genomic_DNA"/>
</dbReference>
<keyword evidence="2" id="KW-0812">Transmembrane</keyword>
<dbReference type="OMA" id="CANSIIH"/>
<dbReference type="Pfam" id="PF08427">
    <property type="entry name" value="ARMH3_C"/>
    <property type="match status" value="1"/>
</dbReference>
<evidence type="ECO:0000313" key="7">
    <source>
        <dbReference type="Proteomes" id="UP000008063"/>
    </source>
</evidence>
<keyword evidence="4" id="KW-0472">Membrane</keyword>
<evidence type="ECO:0000256" key="3">
    <source>
        <dbReference type="ARBA" id="ARBA00022989"/>
    </source>
</evidence>
<protein>
    <recommendedName>
        <fullName evidence="5">Armadillo-like helical domain-containing protein</fullName>
    </recommendedName>
</protein>
<dbReference type="SMART" id="SM01158">
    <property type="entry name" value="DUF1741"/>
    <property type="match status" value="1"/>
</dbReference>
<evidence type="ECO:0000256" key="1">
    <source>
        <dbReference type="ARBA" id="ARBA00004370"/>
    </source>
</evidence>
<dbReference type="InParanoid" id="F8QEY3"/>
<dbReference type="OrthoDB" id="2012278at2759"/>
<dbReference type="FunCoup" id="F8QEY3">
    <property type="interactions" value="460"/>
</dbReference>
<dbReference type="InterPro" id="IPR039868">
    <property type="entry name" value="ARMD3-like"/>
</dbReference>
<organism evidence="7">
    <name type="scientific">Serpula lacrymans var. lacrymans (strain S7.3)</name>
    <name type="common">Dry rot fungus</name>
    <dbReference type="NCBI Taxonomy" id="936435"/>
    <lineage>
        <taxon>Eukaryota</taxon>
        <taxon>Fungi</taxon>
        <taxon>Dikarya</taxon>
        <taxon>Basidiomycota</taxon>
        <taxon>Agaricomycotina</taxon>
        <taxon>Agaricomycetes</taxon>
        <taxon>Agaricomycetidae</taxon>
        <taxon>Boletales</taxon>
        <taxon>Coniophorineae</taxon>
        <taxon>Serpulaceae</taxon>
        <taxon>Serpula</taxon>
    </lineage>
</organism>
<feature type="domain" description="Armadillo-like helical" evidence="5">
    <location>
        <begin position="288"/>
        <end position="523"/>
    </location>
</feature>
<evidence type="ECO:0000259" key="5">
    <source>
        <dbReference type="SMART" id="SM01158"/>
    </source>
</evidence>
<gene>
    <name evidence="6" type="ORF">SERLA73DRAFT_116280</name>
</gene>
<dbReference type="GO" id="GO:0005829">
    <property type="term" value="C:cytosol"/>
    <property type="evidence" value="ECO:0007669"/>
    <property type="project" value="TreeGrafter"/>
</dbReference>
<comment type="subcellular location">
    <subcellularLocation>
        <location evidence="1">Membrane</location>
    </subcellularLocation>
</comment>
<name>F8QEY3_SERL3</name>
<proteinExistence type="predicted"/>
<evidence type="ECO:0000256" key="4">
    <source>
        <dbReference type="ARBA" id="ARBA00023136"/>
    </source>
</evidence>
<dbReference type="PANTHER" id="PTHR13608">
    <property type="entry name" value="ARMADILLO-LIKE HELICAL DOMAIN-CONTAINING PROTEIN 3"/>
    <property type="match status" value="1"/>
</dbReference>
<sequence>MEIFAGDGLIGSDAAFTKFATIVDTCIGDGELPASFRHSVLQLALIFACGINQLSPGAYLLRRDLFPSITTFIKSPETERYTFEAILLLSVLANFHKSDAAKLNPYLQKIRNTNDQALMRKLCWAANYAADAAVKAYREKSDDSVPTLAKSFGSLLTSLRPDRVLASDPPRELFKDQPIEAAVVLLPVFEFLHLNPLFANVLVESMSSTRDEKSQSTQIPPPPFTLLTLSSYLLTHASSSSSSRAIAYANLSINMLLVMAENATVMDAFCQPVAESIKLCQQRLPVLPTPPSPRPPLCALLDCVVLWFRHNLHKKLEVNNYVTCVRICNRVVWYLQKKHVRLEYEWVELWTSIIGLLAFLSSKLDNLTTTGGVEQLIQETVCFLDFAVCQAELYLPSPRSLHEFIASRSKLSKCTIYELVRSSSVLAKKKSVLKTLGMPIAPSNRRASMRSDSAGKALAHLLLVVEFYENKLTAAGSKTATDAMRVVAREIEKEGLHGVDSSQETDDPPSRSEDVVGFIRTACVDGLMLMP</sequence>
<dbReference type="Proteomes" id="UP000008063">
    <property type="component" value="Unassembled WGS sequence"/>
</dbReference>
<dbReference type="InterPro" id="IPR013636">
    <property type="entry name" value="ARMH3_C"/>
</dbReference>
<evidence type="ECO:0000256" key="2">
    <source>
        <dbReference type="ARBA" id="ARBA00022692"/>
    </source>
</evidence>
<dbReference type="AlphaFoldDB" id="F8QEY3"/>
<accession>F8QEY3</accession>
<evidence type="ECO:0000313" key="6">
    <source>
        <dbReference type="EMBL" id="EGN93146.1"/>
    </source>
</evidence>
<keyword evidence="7" id="KW-1185">Reference proteome</keyword>
<keyword evidence="3" id="KW-1133">Transmembrane helix</keyword>
<reference evidence="7" key="1">
    <citation type="journal article" date="2011" name="Science">
        <title>The plant cell wall-decomposing machinery underlies the functional diversity of forest fungi.</title>
        <authorList>
            <person name="Eastwood D.C."/>
            <person name="Floudas D."/>
            <person name="Binder M."/>
            <person name="Majcherczyk A."/>
            <person name="Schneider P."/>
            <person name="Aerts A."/>
            <person name="Asiegbu F.O."/>
            <person name="Baker S.E."/>
            <person name="Barry K."/>
            <person name="Bendiksby M."/>
            <person name="Blumentritt M."/>
            <person name="Coutinho P.M."/>
            <person name="Cullen D."/>
            <person name="de Vries R.P."/>
            <person name="Gathman A."/>
            <person name="Goodell B."/>
            <person name="Henrissat B."/>
            <person name="Ihrmark K."/>
            <person name="Kauserud H."/>
            <person name="Kohler A."/>
            <person name="LaButti K."/>
            <person name="Lapidus A."/>
            <person name="Lavin J.L."/>
            <person name="Lee Y.-H."/>
            <person name="Lindquist E."/>
            <person name="Lilly W."/>
            <person name="Lucas S."/>
            <person name="Morin E."/>
            <person name="Murat C."/>
            <person name="Oguiza J.A."/>
            <person name="Park J."/>
            <person name="Pisabarro A.G."/>
            <person name="Riley R."/>
            <person name="Rosling A."/>
            <person name="Salamov A."/>
            <person name="Schmidt O."/>
            <person name="Schmutz J."/>
            <person name="Skrede I."/>
            <person name="Stenlid J."/>
            <person name="Wiebenga A."/>
            <person name="Xie X."/>
            <person name="Kuees U."/>
            <person name="Hibbett D.S."/>
            <person name="Hoffmeister D."/>
            <person name="Hoegberg N."/>
            <person name="Martin F."/>
            <person name="Grigoriev I.V."/>
            <person name="Watkinson S.C."/>
        </authorList>
    </citation>
    <scope>NUCLEOTIDE SEQUENCE [LARGE SCALE GENOMIC DNA]</scope>
    <source>
        <strain evidence="7">strain S7.3</strain>
    </source>
</reference>
<dbReference type="eggNOG" id="KOG4654">
    <property type="taxonomic scope" value="Eukaryota"/>
</dbReference>
<dbReference type="PANTHER" id="PTHR13608:SF3">
    <property type="entry name" value="ARMADILLO-LIKE HELICAL DOMAIN-CONTAINING PROTEIN 3"/>
    <property type="match status" value="1"/>
</dbReference>
<dbReference type="STRING" id="936435.F8QEY3"/>
<dbReference type="HOGENOM" id="CLU_029861_1_0_1"/>